<accession>A0A243QCV4</accession>
<evidence type="ECO:0000259" key="5">
    <source>
        <dbReference type="PROSITE" id="PS50977"/>
    </source>
</evidence>
<proteinExistence type="predicted"/>
<dbReference type="SUPFAM" id="SSF46689">
    <property type="entry name" value="Homeodomain-like"/>
    <property type="match status" value="1"/>
</dbReference>
<evidence type="ECO:0000256" key="3">
    <source>
        <dbReference type="ARBA" id="ARBA00023163"/>
    </source>
</evidence>
<dbReference type="GO" id="GO:0000976">
    <property type="term" value="F:transcription cis-regulatory region binding"/>
    <property type="evidence" value="ECO:0007669"/>
    <property type="project" value="TreeGrafter"/>
</dbReference>
<keyword evidence="7" id="KW-1185">Reference proteome</keyword>
<feature type="domain" description="HTH tetR-type" evidence="5">
    <location>
        <begin position="7"/>
        <end position="67"/>
    </location>
</feature>
<evidence type="ECO:0000256" key="1">
    <source>
        <dbReference type="ARBA" id="ARBA00023015"/>
    </source>
</evidence>
<evidence type="ECO:0000256" key="2">
    <source>
        <dbReference type="ARBA" id="ARBA00023125"/>
    </source>
</evidence>
<dbReference type="Pfam" id="PF00440">
    <property type="entry name" value="TetR_N"/>
    <property type="match status" value="1"/>
</dbReference>
<organism evidence="6 7">
    <name type="scientific">Streptosporangium minutum</name>
    <dbReference type="NCBI Taxonomy" id="569862"/>
    <lineage>
        <taxon>Bacteria</taxon>
        <taxon>Bacillati</taxon>
        <taxon>Actinomycetota</taxon>
        <taxon>Actinomycetes</taxon>
        <taxon>Streptosporangiales</taxon>
        <taxon>Streptosporangiaceae</taxon>
        <taxon>Streptosporangium</taxon>
    </lineage>
</organism>
<protein>
    <submittedName>
        <fullName evidence="6">TetR family transcriptional regulator</fullName>
    </submittedName>
</protein>
<dbReference type="PROSITE" id="PS50977">
    <property type="entry name" value="HTH_TETR_2"/>
    <property type="match status" value="1"/>
</dbReference>
<comment type="caution">
    <text evidence="6">The sequence shown here is derived from an EMBL/GenBank/DDBJ whole genome shotgun (WGS) entry which is preliminary data.</text>
</comment>
<dbReference type="Gene3D" id="1.10.357.10">
    <property type="entry name" value="Tetracycline Repressor, domain 2"/>
    <property type="match status" value="1"/>
</dbReference>
<evidence type="ECO:0000313" key="6">
    <source>
        <dbReference type="EMBL" id="OUC79520.1"/>
    </source>
</evidence>
<reference evidence="6 7" key="1">
    <citation type="submission" date="2017-05" db="EMBL/GenBank/DDBJ databases">
        <title>Biotechnological potential of actinobacteria isolated from South African environments.</title>
        <authorList>
            <person name="Le Roes-Hill M."/>
            <person name="Prins A."/>
            <person name="Durrell K.A."/>
        </authorList>
    </citation>
    <scope>NUCLEOTIDE SEQUENCE [LARGE SCALE GENOMIC DNA]</scope>
    <source>
        <strain evidence="6">M26</strain>
    </source>
</reference>
<dbReference type="EMBL" id="NGFP01000416">
    <property type="protein sequence ID" value="OUC79520.1"/>
    <property type="molecule type" value="Genomic_DNA"/>
</dbReference>
<dbReference type="InterPro" id="IPR050109">
    <property type="entry name" value="HTH-type_TetR-like_transc_reg"/>
</dbReference>
<dbReference type="InterPro" id="IPR001647">
    <property type="entry name" value="HTH_TetR"/>
</dbReference>
<dbReference type="PRINTS" id="PR00455">
    <property type="entry name" value="HTHTETR"/>
</dbReference>
<dbReference type="Proteomes" id="UP000194761">
    <property type="component" value="Unassembled WGS sequence"/>
</dbReference>
<sequence>MSRSTRSGTRGEILDAAARLFAATGFKGTSLQDIAGEVGCSKAALLYHFDGKDAILAELLAPAVEAFATLDARLAGLGDDDVQLAAVEGYVDLVMRFRREVTVLYDDIPALLQRPAFAGVQGMSDRLLDALAARSPAPAARVAALMVLSSVPVICMEPIEIGVRTEPIVIGDDELRSILTRSAARTLDLRGA</sequence>
<name>A0A243QCV4_9ACTN</name>
<keyword evidence="1" id="KW-0805">Transcription regulation</keyword>
<evidence type="ECO:0000313" key="7">
    <source>
        <dbReference type="Proteomes" id="UP000194761"/>
    </source>
</evidence>
<dbReference type="AlphaFoldDB" id="A0A243QCV4"/>
<evidence type="ECO:0000256" key="4">
    <source>
        <dbReference type="PROSITE-ProRule" id="PRU00335"/>
    </source>
</evidence>
<dbReference type="InterPro" id="IPR009057">
    <property type="entry name" value="Homeodomain-like_sf"/>
</dbReference>
<keyword evidence="3" id="KW-0804">Transcription</keyword>
<dbReference type="RefSeq" id="WP_086579015.1">
    <property type="nucleotide sequence ID" value="NZ_NGFP01000416.1"/>
</dbReference>
<gene>
    <name evidence="6" type="ORF">CA984_42840</name>
</gene>
<dbReference type="GO" id="GO:0003700">
    <property type="term" value="F:DNA-binding transcription factor activity"/>
    <property type="evidence" value="ECO:0007669"/>
    <property type="project" value="TreeGrafter"/>
</dbReference>
<keyword evidence="2 4" id="KW-0238">DNA-binding</keyword>
<dbReference type="PANTHER" id="PTHR30055:SF234">
    <property type="entry name" value="HTH-TYPE TRANSCRIPTIONAL REGULATOR BETI"/>
    <property type="match status" value="1"/>
</dbReference>
<dbReference type="PANTHER" id="PTHR30055">
    <property type="entry name" value="HTH-TYPE TRANSCRIPTIONAL REGULATOR RUTR"/>
    <property type="match status" value="1"/>
</dbReference>
<feature type="DNA-binding region" description="H-T-H motif" evidence="4">
    <location>
        <begin position="30"/>
        <end position="49"/>
    </location>
</feature>